<evidence type="ECO:0000259" key="1">
    <source>
        <dbReference type="PROSITE" id="PS51742"/>
    </source>
</evidence>
<dbReference type="Pfam" id="PF03479">
    <property type="entry name" value="PCC"/>
    <property type="match status" value="1"/>
</dbReference>
<name>I4EE56_9BACT</name>
<proteinExistence type="predicted"/>
<dbReference type="Proteomes" id="UP000004221">
    <property type="component" value="Unassembled WGS sequence"/>
</dbReference>
<reference evidence="2 3" key="1">
    <citation type="journal article" date="2012" name="ISME J.">
        <title>Nitrification expanded: discovery, physiology and genomics of a nitrite-oxidizing bacterium from the phylum Chloroflexi.</title>
        <authorList>
            <person name="Sorokin D.Y."/>
            <person name="Lucker S."/>
            <person name="Vejmelkova D."/>
            <person name="Kostrikina N.A."/>
            <person name="Kleerebezem R."/>
            <person name="Rijpstra W.I."/>
            <person name="Damste J.S."/>
            <person name="Le Paslier D."/>
            <person name="Muyzer G."/>
            <person name="Wagner M."/>
            <person name="van Loosdrecht M.C."/>
            <person name="Daims H."/>
        </authorList>
    </citation>
    <scope>NUCLEOTIDE SEQUENCE [LARGE SCALE GENOMIC DNA]</scope>
    <source>
        <strain evidence="3">none</strain>
    </source>
</reference>
<dbReference type="InterPro" id="IPR005175">
    <property type="entry name" value="PPC_dom"/>
</dbReference>
<organism evidence="2 3">
    <name type="scientific">Nitrolancea hollandica Lb</name>
    <dbReference type="NCBI Taxonomy" id="1129897"/>
    <lineage>
        <taxon>Bacteria</taxon>
        <taxon>Pseudomonadati</taxon>
        <taxon>Thermomicrobiota</taxon>
        <taxon>Thermomicrobia</taxon>
        <taxon>Sphaerobacterales</taxon>
        <taxon>Sphaerobacterineae</taxon>
        <taxon>Sphaerobacteraceae</taxon>
        <taxon>Nitrolancea</taxon>
    </lineage>
</organism>
<dbReference type="Gene3D" id="3.30.1330.80">
    <property type="entry name" value="Hypothetical protein, similar to alpha- acetolactate decarboxylase, domain 2"/>
    <property type="match status" value="1"/>
</dbReference>
<accession>I4EE56</accession>
<protein>
    <recommendedName>
        <fullName evidence="1">PPC domain-containing protein</fullName>
    </recommendedName>
</protein>
<gene>
    <name evidence="2" type="ORF">NITHO_1720008</name>
</gene>
<dbReference type="SUPFAM" id="SSF117856">
    <property type="entry name" value="AF0104/ALDC/Ptd012-like"/>
    <property type="match status" value="1"/>
</dbReference>
<evidence type="ECO:0000313" key="3">
    <source>
        <dbReference type="Proteomes" id="UP000004221"/>
    </source>
</evidence>
<dbReference type="EMBL" id="CAGS01000082">
    <property type="protein sequence ID" value="CCF82968.1"/>
    <property type="molecule type" value="Genomic_DNA"/>
</dbReference>
<keyword evidence="3" id="KW-1185">Reference proteome</keyword>
<dbReference type="CDD" id="cd11378">
    <property type="entry name" value="DUF296"/>
    <property type="match status" value="1"/>
</dbReference>
<sequence length="69" mass="7593">MKSALLNAGGRTYAVVFDIGDEFIAGLTGFAKEHNLAASHFTAIGSFRDARLAYFQVEKKEFKPIPIDE</sequence>
<evidence type="ECO:0000313" key="2">
    <source>
        <dbReference type="EMBL" id="CCF82968.1"/>
    </source>
</evidence>
<feature type="domain" description="PPC" evidence="1">
    <location>
        <begin position="6"/>
        <end position="69"/>
    </location>
</feature>
<dbReference type="AlphaFoldDB" id="I4EE56"/>
<dbReference type="PROSITE" id="PS51742">
    <property type="entry name" value="PPC"/>
    <property type="match status" value="1"/>
</dbReference>
<comment type="caution">
    <text evidence="2">The sequence shown here is derived from an EMBL/GenBank/DDBJ whole genome shotgun (WGS) entry which is preliminary data.</text>
</comment>